<proteinExistence type="predicted"/>
<reference evidence="1" key="2">
    <citation type="submission" date="2021-04" db="EMBL/GenBank/DDBJ databases">
        <authorList>
            <person name="Gilroy R."/>
        </authorList>
    </citation>
    <scope>NUCLEOTIDE SEQUENCE</scope>
    <source>
        <strain evidence="1">ChiBcec8-14828</strain>
    </source>
</reference>
<evidence type="ECO:0000313" key="1">
    <source>
        <dbReference type="EMBL" id="HJB40360.1"/>
    </source>
</evidence>
<dbReference type="EMBL" id="DWYA01000069">
    <property type="protein sequence ID" value="HJB40360.1"/>
    <property type="molecule type" value="Genomic_DNA"/>
</dbReference>
<dbReference type="AlphaFoldDB" id="A0A9D2M3U6"/>
<protein>
    <submittedName>
        <fullName evidence="1">Uncharacterized protein</fullName>
    </submittedName>
</protein>
<name>A0A9D2M3U6_9FIRM</name>
<sequence length="200" mass="23544">MQESTKLFLINQYKRTCVPAKNSCLKYYYQFHNVHVNVYFDAFEEKSVSLSMILSANGKYYYTPLNILSAGTSTQYLKKIPFQILEKILVDEHLTCFFEDMESHLLNDRSYSTHYDKDVGFVNTVKNIKPFETINLPFWRGLRKVHMQDETMYKLSTQADISLETLKKIQQEGYTLVRTRDPNQRKELTLILQEIGITLL</sequence>
<gene>
    <name evidence="1" type="ORF">H9943_08195</name>
</gene>
<comment type="caution">
    <text evidence="1">The sequence shown here is derived from an EMBL/GenBank/DDBJ whole genome shotgun (WGS) entry which is preliminary data.</text>
</comment>
<dbReference type="Proteomes" id="UP000824209">
    <property type="component" value="Unassembled WGS sequence"/>
</dbReference>
<evidence type="ECO:0000313" key="2">
    <source>
        <dbReference type="Proteomes" id="UP000824209"/>
    </source>
</evidence>
<organism evidence="1 2">
    <name type="scientific">Candidatus Ruthenibacterium avium</name>
    <dbReference type="NCBI Taxonomy" id="2838751"/>
    <lineage>
        <taxon>Bacteria</taxon>
        <taxon>Bacillati</taxon>
        <taxon>Bacillota</taxon>
        <taxon>Clostridia</taxon>
        <taxon>Eubacteriales</taxon>
        <taxon>Oscillospiraceae</taxon>
        <taxon>Ruthenibacterium</taxon>
    </lineage>
</organism>
<reference evidence="1" key="1">
    <citation type="journal article" date="2021" name="PeerJ">
        <title>Extensive microbial diversity within the chicken gut microbiome revealed by metagenomics and culture.</title>
        <authorList>
            <person name="Gilroy R."/>
            <person name="Ravi A."/>
            <person name="Getino M."/>
            <person name="Pursley I."/>
            <person name="Horton D.L."/>
            <person name="Alikhan N.F."/>
            <person name="Baker D."/>
            <person name="Gharbi K."/>
            <person name="Hall N."/>
            <person name="Watson M."/>
            <person name="Adriaenssens E.M."/>
            <person name="Foster-Nyarko E."/>
            <person name="Jarju S."/>
            <person name="Secka A."/>
            <person name="Antonio M."/>
            <person name="Oren A."/>
            <person name="Chaudhuri R.R."/>
            <person name="La Ragione R."/>
            <person name="Hildebrand F."/>
            <person name="Pallen M.J."/>
        </authorList>
    </citation>
    <scope>NUCLEOTIDE SEQUENCE</scope>
    <source>
        <strain evidence="1">ChiBcec8-14828</strain>
    </source>
</reference>
<accession>A0A9D2M3U6</accession>